<accession>A0A3U7JWN5</accession>
<dbReference type="EMBL" id="DAAFYW010000006">
    <property type="protein sequence ID" value="HAB2078340.1"/>
    <property type="molecule type" value="Genomic_DNA"/>
</dbReference>
<evidence type="ECO:0000313" key="1">
    <source>
        <dbReference type="EMBL" id="HAB2078340.1"/>
    </source>
</evidence>
<protein>
    <submittedName>
        <fullName evidence="2">Uncharacterized protein</fullName>
    </submittedName>
</protein>
<comment type="caution">
    <text evidence="2">The sequence shown here is derived from an EMBL/GenBank/DDBJ whole genome shotgun (WGS) entry which is preliminary data.</text>
</comment>
<reference evidence="2" key="2">
    <citation type="submission" date="2019-10" db="EMBL/GenBank/DDBJ databases">
        <authorList>
            <consortium name="NCBI Pathogen Detection Project"/>
        </authorList>
    </citation>
    <scope>NUCLEOTIDE SEQUENCE</scope>
    <source>
        <strain evidence="2">Salmonella enterica</strain>
    </source>
</reference>
<evidence type="ECO:0000313" key="2">
    <source>
        <dbReference type="EMBL" id="HAB2182613.1"/>
    </source>
</evidence>
<dbReference type="RefSeq" id="WP_080090835.1">
    <property type="nucleotide sequence ID" value="NZ_JARAKW010000006.1"/>
</dbReference>
<sequence length="76" mass="8354">MYDDRFTMLKSELNGLPVDAIDAMLCIAELIKTASLLIGTDGHFETGYNLLTIAVDYAELVTEIRDRTTGQGTAQE</sequence>
<dbReference type="EMBL" id="DAAFZQ010000017">
    <property type="protein sequence ID" value="HAB2182613.1"/>
    <property type="molecule type" value="Genomic_DNA"/>
</dbReference>
<name>A0A3U7JWN5_SALET</name>
<reference evidence="2" key="1">
    <citation type="journal article" date="2018" name="Genome Biol.">
        <title>SKESA: strategic k-mer extension for scrupulous assemblies.</title>
        <authorList>
            <person name="Souvorov A."/>
            <person name="Agarwala R."/>
            <person name="Lipman D.J."/>
        </authorList>
    </citation>
    <scope>NUCLEOTIDE SEQUENCE</scope>
    <source>
        <strain evidence="2">Salmonella enterica</strain>
    </source>
</reference>
<gene>
    <name evidence="1" type="ORF">GB173_16250</name>
    <name evidence="2" type="ORF">GB201_20260</name>
</gene>
<dbReference type="AlphaFoldDB" id="A0A3U7JWN5"/>
<proteinExistence type="predicted"/>
<organism evidence="2">
    <name type="scientific">Salmonella enterica subsp. enterica serovar Give</name>
    <dbReference type="NCBI Taxonomy" id="46626"/>
    <lineage>
        <taxon>Bacteria</taxon>
        <taxon>Pseudomonadati</taxon>
        <taxon>Pseudomonadota</taxon>
        <taxon>Gammaproteobacteria</taxon>
        <taxon>Enterobacterales</taxon>
        <taxon>Enterobacteriaceae</taxon>
        <taxon>Salmonella</taxon>
    </lineage>
</organism>